<comment type="caution">
    <text evidence="2">The sequence shown here is derived from an EMBL/GenBank/DDBJ whole genome shotgun (WGS) entry which is preliminary data.</text>
</comment>
<organism evidence="2 3">
    <name type="scientific">Symbiodinium natans</name>
    <dbReference type="NCBI Taxonomy" id="878477"/>
    <lineage>
        <taxon>Eukaryota</taxon>
        <taxon>Sar</taxon>
        <taxon>Alveolata</taxon>
        <taxon>Dinophyceae</taxon>
        <taxon>Suessiales</taxon>
        <taxon>Symbiodiniaceae</taxon>
        <taxon>Symbiodinium</taxon>
    </lineage>
</organism>
<evidence type="ECO:0000256" key="1">
    <source>
        <dbReference type="SAM" id="MobiDB-lite"/>
    </source>
</evidence>
<keyword evidence="3" id="KW-1185">Reference proteome</keyword>
<reference evidence="2" key="1">
    <citation type="submission" date="2021-02" db="EMBL/GenBank/DDBJ databases">
        <authorList>
            <person name="Dougan E. K."/>
            <person name="Rhodes N."/>
            <person name="Thang M."/>
            <person name="Chan C."/>
        </authorList>
    </citation>
    <scope>NUCLEOTIDE SEQUENCE</scope>
</reference>
<dbReference type="OrthoDB" id="439057at2759"/>
<dbReference type="EMBL" id="CAJNDS010002699">
    <property type="protein sequence ID" value="CAE7567394.1"/>
    <property type="molecule type" value="Genomic_DNA"/>
</dbReference>
<evidence type="ECO:0000313" key="2">
    <source>
        <dbReference type="EMBL" id="CAE7567394.1"/>
    </source>
</evidence>
<proteinExistence type="predicted"/>
<feature type="compositionally biased region" description="Acidic residues" evidence="1">
    <location>
        <begin position="851"/>
        <end position="866"/>
    </location>
</feature>
<gene>
    <name evidence="2" type="ORF">SNAT2548_LOCUS32188</name>
</gene>
<evidence type="ECO:0000313" key="3">
    <source>
        <dbReference type="Proteomes" id="UP000604046"/>
    </source>
</evidence>
<accession>A0A812UEC7</accession>
<sequence>MGALTADQKRHLATLSTDLRFQLAQAEVTPVNQARLGELGIRTLVLFAGLDESRERVRAALASELPLDVQASLANRLEMARLISAWEASKLHLEVNEKNRAESRLGTQNRLVQPSEQHSMRVAVEAVLGSLKDKEVPSRSFLATKLEQIEANQPAVECLTEVASLEDSELEMYSAVIDPATNVLKIKTGKTLTSTPQSPEELRLRHRRIGLAWDMLATKHSNRNWLSKNMTDTFRRFSDYVLGQQVAGLMAGDGRRPTWNLVLQFEHEARKAAYKWLRDGEVTDLEAAFKRATTDTEVLQRYLVIPFSLNITAASVVQVDVPPPSAAGSPPRARGRGRGRGRSGVRTQPKDSQQTKGKALRTPDGQPLCWRYNRQGRADLSVLYLFAGEPRKGDIRSWLEKESSGRSFHLVEIDVARNTSHNVLHDEFWEDILEQVRSEQFDLILLSPPCNTYSRASFSNSPGSVPLRNADWPEGFPWLTGRLKDKAQAGTELLRRALDLAAVASEVGVPWLLEHPEFLGTTPRGTPASVWTWAYSRKFFEQNAVATVVFHQCAFGAPYAKPTRLAGTWPNLGTLGFRGWPQLDRNGCYRGPLPKSCGHDHPPLLGFLEDGTFATAPTAAYPSGLCRALALLAWQVVDPSRGEPGPDSKSFTVGAFSRGGGLAGIRSNTDKFPEFTKMLCRFIDALQPGFEYTAAAIFRNLRTAPHKDTGNLEGSYNLVIGLSCFSGGEVWVASGSGSVACPFEGFSVTGDLLEVASSFSIFNPRDLHCTAKWKGTRVVLVAYTPFLGEALTEDHRRRLAALGFTLPGFVGTDNAPLRNLGTNDDAVGTAEWWRSLPGEEAEHLEVQGGDVGDDTCDDPTSDEDEDGVRKPLYGHGCLGQGPPLRMTSSPFASGLIDSGRTLVFDKLRQAGVTAQISVVPDRQPFFLGAIGELLRLAGDPDWRRYTEATWSFAAGVPLGVGVRLPRTPALFERKHKHRAFPGVDEPLPDLPRENYPSAQEHAERVDFQFQKEISCGAMVEMDLAEAQEEFDEALSIASLGALLKPDDSVRVLHDGTHGVHLNDSIKVRDAQSYPTGGDLSVALEELPAAYFSLSGDISRAHRLVKVRRADWARQACRASRHDKVYLNAVGTFGVSSASYWWYRLFSGFGRLLYYCHGVDETTLLSYVDDLLWITQSSDGLARILAPGIARCDWAVNWIQRVRADGFVKIADLEAVIGRLSFGFTVLPLLRPFLGPLYAWVSAVRHCHTLRLPKAVAMILAFIEKVLLQGFRTITVPRAKSVPQELFRTDAKAEGSEMWLGGWACSDASTPWGCRWFAEKVQHTDAPWFYQAGQSYRSIAALELLSTLVAVHLFAPLQPTSATFTCSAATDNRGNSFLTSRWLTTSFPLCVVLMDLAAVLQSKSLMLDLHWAPRFQNTLADSLTNQDFKDFDPSKRVRFDVSQYRGLVLRELLESGAELYTELASWKKRKGGILPQKKSKAEKLAATDPWR</sequence>
<dbReference type="Proteomes" id="UP000604046">
    <property type="component" value="Unassembled WGS sequence"/>
</dbReference>
<name>A0A812UEC7_9DINO</name>
<protein>
    <submittedName>
        <fullName evidence="2">Uncharacterized protein</fullName>
    </submittedName>
</protein>
<feature type="region of interest" description="Disordered" evidence="1">
    <location>
        <begin position="320"/>
        <end position="365"/>
    </location>
</feature>
<feature type="compositionally biased region" description="Basic residues" evidence="1">
    <location>
        <begin position="333"/>
        <end position="343"/>
    </location>
</feature>
<feature type="region of interest" description="Disordered" evidence="1">
    <location>
        <begin position="848"/>
        <end position="874"/>
    </location>
</feature>